<sequence length="206" mass="21604">MPLAAFQKWSRRLLAPIPFLKCGKIFAAGAVLALPPGAASTGNLQTPLFAHPSANEAPKSAARTSLAGAENSAPTVPSSSARWSPSSSAKLAPDAPKSAARTSLAGAGSSAPTSAILPSKREIGPGCTEVRSPDIIGGCHEFCPNVKREVKREVIPGCTLFCEKDHPEICHEFCPNGLAKREVIPGCTFFGEKDQPEICHEFCTPQ</sequence>
<feature type="compositionally biased region" description="Low complexity" evidence="1">
    <location>
        <begin position="77"/>
        <end position="89"/>
    </location>
</feature>
<protein>
    <submittedName>
        <fullName evidence="2">Uncharacterized protein</fullName>
    </submittedName>
</protein>
<reference evidence="3" key="1">
    <citation type="journal article" date="2018" name="Nat. Microbiol.">
        <title>Leveraging single-cell genomics to expand the fungal tree of life.</title>
        <authorList>
            <person name="Ahrendt S.R."/>
            <person name="Quandt C.A."/>
            <person name="Ciobanu D."/>
            <person name="Clum A."/>
            <person name="Salamov A."/>
            <person name="Andreopoulos B."/>
            <person name="Cheng J.F."/>
            <person name="Woyke T."/>
            <person name="Pelin A."/>
            <person name="Henrissat B."/>
            <person name="Reynolds N.K."/>
            <person name="Benny G.L."/>
            <person name="Smith M.E."/>
            <person name="James T.Y."/>
            <person name="Grigoriev I.V."/>
        </authorList>
    </citation>
    <scope>NUCLEOTIDE SEQUENCE [LARGE SCALE GENOMIC DNA]</scope>
</reference>
<feature type="region of interest" description="Disordered" evidence="1">
    <location>
        <begin position="49"/>
        <end position="123"/>
    </location>
</feature>
<dbReference type="EMBL" id="KZ994611">
    <property type="protein sequence ID" value="RKO92502.1"/>
    <property type="molecule type" value="Genomic_DNA"/>
</dbReference>
<dbReference type="Proteomes" id="UP000269721">
    <property type="component" value="Unassembled WGS sequence"/>
</dbReference>
<accession>A0A4P9WJG0</accession>
<evidence type="ECO:0000256" key="1">
    <source>
        <dbReference type="SAM" id="MobiDB-lite"/>
    </source>
</evidence>
<evidence type="ECO:0000313" key="2">
    <source>
        <dbReference type="EMBL" id="RKO92502.1"/>
    </source>
</evidence>
<keyword evidence="3" id="KW-1185">Reference proteome</keyword>
<evidence type="ECO:0000313" key="3">
    <source>
        <dbReference type="Proteomes" id="UP000269721"/>
    </source>
</evidence>
<organism evidence="2 3">
    <name type="scientific">Blyttiomyces helicus</name>
    <dbReference type="NCBI Taxonomy" id="388810"/>
    <lineage>
        <taxon>Eukaryota</taxon>
        <taxon>Fungi</taxon>
        <taxon>Fungi incertae sedis</taxon>
        <taxon>Chytridiomycota</taxon>
        <taxon>Chytridiomycota incertae sedis</taxon>
        <taxon>Chytridiomycetes</taxon>
        <taxon>Chytridiomycetes incertae sedis</taxon>
        <taxon>Blyttiomyces</taxon>
    </lineage>
</organism>
<dbReference type="AlphaFoldDB" id="A0A4P9WJG0"/>
<gene>
    <name evidence="2" type="ORF">BDK51DRAFT_35016</name>
</gene>
<proteinExistence type="predicted"/>
<name>A0A4P9WJG0_9FUNG</name>